<name>A0A9R1UU80_LACSA</name>
<accession>A0A9R1UU80</accession>
<dbReference type="InterPro" id="IPR005474">
    <property type="entry name" value="Transketolase_N"/>
</dbReference>
<comment type="caution">
    <text evidence="2">The sequence shown here is derived from an EMBL/GenBank/DDBJ whole genome shotgun (WGS) entry which is preliminary data.</text>
</comment>
<evidence type="ECO:0000313" key="2">
    <source>
        <dbReference type="EMBL" id="KAJ0193648.1"/>
    </source>
</evidence>
<feature type="domain" description="Transketolase N-terminal" evidence="1">
    <location>
        <begin position="81"/>
        <end position="109"/>
    </location>
</feature>
<dbReference type="Proteomes" id="UP000235145">
    <property type="component" value="Unassembled WGS sequence"/>
</dbReference>
<sequence>MGSLSSPKADVIIDLGNPLLNHSVDRWLLERSELSMLLLQKQLWKRRTKWSNEAFFSPLFYCPIDDNFICITCIVVMKFLDVEIVDHCTYYILGDFCQMEGIANEACSQVDYLL</sequence>
<keyword evidence="3" id="KW-1185">Reference proteome</keyword>
<evidence type="ECO:0000313" key="3">
    <source>
        <dbReference type="Proteomes" id="UP000235145"/>
    </source>
</evidence>
<dbReference type="AlphaFoldDB" id="A0A9R1UU80"/>
<protein>
    <recommendedName>
        <fullName evidence="1">Transketolase N-terminal domain-containing protein</fullName>
    </recommendedName>
</protein>
<reference evidence="2 3" key="1">
    <citation type="journal article" date="2017" name="Nat. Commun.">
        <title>Genome assembly with in vitro proximity ligation data and whole-genome triplication in lettuce.</title>
        <authorList>
            <person name="Reyes-Chin-Wo S."/>
            <person name="Wang Z."/>
            <person name="Yang X."/>
            <person name="Kozik A."/>
            <person name="Arikit S."/>
            <person name="Song C."/>
            <person name="Xia L."/>
            <person name="Froenicke L."/>
            <person name="Lavelle D.O."/>
            <person name="Truco M.J."/>
            <person name="Xia R."/>
            <person name="Zhu S."/>
            <person name="Xu C."/>
            <person name="Xu H."/>
            <person name="Xu X."/>
            <person name="Cox K."/>
            <person name="Korf I."/>
            <person name="Meyers B.C."/>
            <person name="Michelmore R.W."/>
        </authorList>
    </citation>
    <scope>NUCLEOTIDE SEQUENCE [LARGE SCALE GENOMIC DNA]</scope>
    <source>
        <strain evidence="3">cv. Salinas</strain>
        <tissue evidence="2">Seedlings</tissue>
    </source>
</reference>
<dbReference type="EMBL" id="NBSK02000008">
    <property type="protein sequence ID" value="KAJ0193648.1"/>
    <property type="molecule type" value="Genomic_DNA"/>
</dbReference>
<dbReference type="Pfam" id="PF00456">
    <property type="entry name" value="Transketolase_N"/>
    <property type="match status" value="1"/>
</dbReference>
<gene>
    <name evidence="2" type="ORF">LSAT_V11C800437760</name>
</gene>
<organism evidence="2 3">
    <name type="scientific">Lactuca sativa</name>
    <name type="common">Garden lettuce</name>
    <dbReference type="NCBI Taxonomy" id="4236"/>
    <lineage>
        <taxon>Eukaryota</taxon>
        <taxon>Viridiplantae</taxon>
        <taxon>Streptophyta</taxon>
        <taxon>Embryophyta</taxon>
        <taxon>Tracheophyta</taxon>
        <taxon>Spermatophyta</taxon>
        <taxon>Magnoliopsida</taxon>
        <taxon>eudicotyledons</taxon>
        <taxon>Gunneridae</taxon>
        <taxon>Pentapetalae</taxon>
        <taxon>asterids</taxon>
        <taxon>campanulids</taxon>
        <taxon>Asterales</taxon>
        <taxon>Asteraceae</taxon>
        <taxon>Cichorioideae</taxon>
        <taxon>Cichorieae</taxon>
        <taxon>Lactucinae</taxon>
        <taxon>Lactuca</taxon>
    </lineage>
</organism>
<proteinExistence type="predicted"/>
<evidence type="ECO:0000259" key="1">
    <source>
        <dbReference type="Pfam" id="PF00456"/>
    </source>
</evidence>